<feature type="binding site" evidence="6">
    <location>
        <begin position="222"/>
        <end position="226"/>
    </location>
    <ligand>
        <name>GTP</name>
        <dbReference type="ChEBI" id="CHEBI:37565"/>
    </ligand>
</feature>
<dbReference type="CDD" id="cd01878">
    <property type="entry name" value="HflX"/>
    <property type="match status" value="1"/>
</dbReference>
<dbReference type="GO" id="GO:0005737">
    <property type="term" value="C:cytoplasm"/>
    <property type="evidence" value="ECO:0007669"/>
    <property type="project" value="UniProtKB-SubCell"/>
</dbReference>
<keyword evidence="4 5" id="KW-0342">GTP-binding</keyword>
<organism evidence="10 11">
    <name type="scientific">Tsuneonella litorea</name>
    <dbReference type="NCBI Taxonomy" id="2976475"/>
    <lineage>
        <taxon>Bacteria</taxon>
        <taxon>Pseudomonadati</taxon>
        <taxon>Pseudomonadota</taxon>
        <taxon>Alphaproteobacteria</taxon>
        <taxon>Sphingomonadales</taxon>
        <taxon>Erythrobacteraceae</taxon>
        <taxon>Tsuneonella</taxon>
    </lineage>
</organism>
<feature type="binding site" evidence="7">
    <location>
        <position position="224"/>
    </location>
    <ligand>
        <name>Mg(2+)</name>
        <dbReference type="ChEBI" id="CHEBI:18420"/>
    </ligand>
</feature>
<comment type="subunit">
    <text evidence="5">Monomer. Associates with the 50S ribosomal subunit.</text>
</comment>
<feature type="binding site" evidence="6">
    <location>
        <begin position="197"/>
        <end position="204"/>
    </location>
    <ligand>
        <name>GTP</name>
        <dbReference type="ChEBI" id="CHEBI:37565"/>
    </ligand>
</feature>
<dbReference type="Proteomes" id="UP001142648">
    <property type="component" value="Unassembled WGS sequence"/>
</dbReference>
<evidence type="ECO:0000259" key="9">
    <source>
        <dbReference type="PROSITE" id="PS51705"/>
    </source>
</evidence>
<evidence type="ECO:0000256" key="8">
    <source>
        <dbReference type="SAM" id="Coils"/>
    </source>
</evidence>
<comment type="function">
    <text evidence="5">GTPase that associates with the 50S ribosomal subunit and may have a role during protein synthesis or ribosome biogenesis.</text>
</comment>
<comment type="cofactor">
    <cofactor evidence="7">
        <name>Mg(2+)</name>
        <dbReference type="ChEBI" id="CHEBI:18420"/>
    </cofactor>
</comment>
<dbReference type="GO" id="GO:0043022">
    <property type="term" value="F:ribosome binding"/>
    <property type="evidence" value="ECO:0007669"/>
    <property type="project" value="TreeGrafter"/>
</dbReference>
<dbReference type="InterPro" id="IPR030394">
    <property type="entry name" value="G_HFLX_dom"/>
</dbReference>
<gene>
    <name evidence="5 10" type="primary">hflX</name>
    <name evidence="10" type="ORF">N0B51_06580</name>
</gene>
<evidence type="ECO:0000256" key="6">
    <source>
        <dbReference type="PIRSR" id="PIRSR006809-1"/>
    </source>
</evidence>
<reference evidence="10" key="1">
    <citation type="submission" date="2022-09" db="EMBL/GenBank/DDBJ databases">
        <title>The genome sequence of Tsuneonella sp. YG55.</title>
        <authorList>
            <person name="Liu Y."/>
        </authorList>
    </citation>
    <scope>NUCLEOTIDE SEQUENCE</scope>
    <source>
        <strain evidence="10">YG55</strain>
    </source>
</reference>
<dbReference type="InterPro" id="IPR006073">
    <property type="entry name" value="GTP-bd"/>
</dbReference>
<keyword evidence="5" id="KW-0963">Cytoplasm</keyword>
<proteinExistence type="inferred from homology"/>
<dbReference type="HAMAP" id="MF_00900">
    <property type="entry name" value="GTPase_HflX"/>
    <property type="match status" value="1"/>
</dbReference>
<evidence type="ECO:0000256" key="1">
    <source>
        <dbReference type="ARBA" id="ARBA00022723"/>
    </source>
</evidence>
<dbReference type="EMBL" id="JAOAMV010000003">
    <property type="protein sequence ID" value="MCT2558641.1"/>
    <property type="molecule type" value="Genomic_DNA"/>
</dbReference>
<sequence>MVCPDVRGRHHDLSPEARLEEACGLALAIGIVVAEAQVVPVREVRPGTLFGAGQVENIGIACEQNEAELVIVDGALSPIQQRNLEDRLKRKVIDRTGLILEIFGERAATAEGRLQVELAHLDYQQSRLVRSWTHLERQRGGFGFLGGPGETQIEADRRMIRQRMARLRKELEGVRRTRQLHRDRRGRAPWPVIALVGYTNAGKSTLFNWLTGVEVMAEDLLFATLDPTMRAISLPGVEKAILSDTVGFISDLPTQLVAAFRATLEEVTGADLILHVRDIANPSTQAQKTQVLEVLGDLGVTEGHDRGQGAGGIPILEVWNKIDLLSAEVAADVRAAAEADDMTIALSAETGEGVDALMIRLGEQLTRGARVHEFVLPASAGRQIAWLHAHGEVIEEADAGAGPEGPLRRLAVRLNPKERGQFEAL</sequence>
<dbReference type="PANTHER" id="PTHR10229:SF0">
    <property type="entry name" value="GTP-BINDING PROTEIN 6-RELATED"/>
    <property type="match status" value="1"/>
</dbReference>
<comment type="similarity">
    <text evidence="5">Belongs to the TRAFAC class OBG-HflX-like GTPase superfamily. HflX GTPase family.</text>
</comment>
<dbReference type="Pfam" id="PF16360">
    <property type="entry name" value="GTP-bdg_M"/>
    <property type="match status" value="1"/>
</dbReference>
<dbReference type="RefSeq" id="WP_259961516.1">
    <property type="nucleotide sequence ID" value="NZ_JAOAMV010000003.1"/>
</dbReference>
<feature type="domain" description="Hflx-type G" evidence="9">
    <location>
        <begin position="191"/>
        <end position="369"/>
    </location>
</feature>
<keyword evidence="11" id="KW-1185">Reference proteome</keyword>
<dbReference type="InterPro" id="IPR042108">
    <property type="entry name" value="GTPase_HflX_N_sf"/>
</dbReference>
<dbReference type="InterPro" id="IPR045498">
    <property type="entry name" value="HflX_C"/>
</dbReference>
<feature type="binding site" evidence="6">
    <location>
        <begin position="244"/>
        <end position="247"/>
    </location>
    <ligand>
        <name>GTP</name>
        <dbReference type="ChEBI" id="CHEBI:37565"/>
    </ligand>
</feature>
<name>A0A9X2W2F6_9SPHN</name>
<evidence type="ECO:0000256" key="7">
    <source>
        <dbReference type="PIRSR" id="PIRSR006809-2"/>
    </source>
</evidence>
<dbReference type="Gene3D" id="3.40.50.11060">
    <property type="entry name" value="GTPase HflX, N-terminal domain"/>
    <property type="match status" value="1"/>
</dbReference>
<accession>A0A9X2W2F6</accession>
<dbReference type="GO" id="GO:0005525">
    <property type="term" value="F:GTP binding"/>
    <property type="evidence" value="ECO:0007669"/>
    <property type="project" value="UniProtKB-UniRule"/>
</dbReference>
<evidence type="ECO:0000256" key="4">
    <source>
        <dbReference type="ARBA" id="ARBA00023134"/>
    </source>
</evidence>
<feature type="binding site" evidence="7">
    <location>
        <position position="204"/>
    </location>
    <ligand>
        <name>Mg(2+)</name>
        <dbReference type="ChEBI" id="CHEBI:18420"/>
    </ligand>
</feature>
<protein>
    <recommendedName>
        <fullName evidence="5">GTPase HflX</fullName>
    </recommendedName>
    <alternativeName>
        <fullName evidence="5">GTP-binding protein HflX</fullName>
    </alternativeName>
</protein>
<dbReference type="PROSITE" id="PS51705">
    <property type="entry name" value="G_HFLX"/>
    <property type="match status" value="1"/>
</dbReference>
<dbReference type="GO" id="GO:0046872">
    <property type="term" value="F:metal ion binding"/>
    <property type="evidence" value="ECO:0007669"/>
    <property type="project" value="UniProtKB-KW"/>
</dbReference>
<keyword evidence="3 7" id="KW-0460">Magnesium</keyword>
<dbReference type="Gene3D" id="6.10.250.2860">
    <property type="match status" value="1"/>
</dbReference>
<evidence type="ECO:0000256" key="3">
    <source>
        <dbReference type="ARBA" id="ARBA00022842"/>
    </source>
</evidence>
<dbReference type="Pfam" id="PF19275">
    <property type="entry name" value="HflX_C"/>
    <property type="match status" value="1"/>
</dbReference>
<dbReference type="SUPFAM" id="SSF52540">
    <property type="entry name" value="P-loop containing nucleoside triphosphate hydrolases"/>
    <property type="match status" value="1"/>
</dbReference>
<evidence type="ECO:0000313" key="10">
    <source>
        <dbReference type="EMBL" id="MCT2558641.1"/>
    </source>
</evidence>
<dbReference type="PANTHER" id="PTHR10229">
    <property type="entry name" value="GTP-BINDING PROTEIN HFLX"/>
    <property type="match status" value="1"/>
</dbReference>
<dbReference type="InterPro" id="IPR016496">
    <property type="entry name" value="GTPase_HflX"/>
</dbReference>
<comment type="subcellular location">
    <subcellularLocation>
        <location evidence="5">Cytoplasm</location>
    </subcellularLocation>
    <text evidence="5">May associate with membranes.</text>
</comment>
<keyword evidence="1 7" id="KW-0479">Metal-binding</keyword>
<dbReference type="GO" id="GO:0003924">
    <property type="term" value="F:GTPase activity"/>
    <property type="evidence" value="ECO:0007669"/>
    <property type="project" value="UniProtKB-UniRule"/>
</dbReference>
<dbReference type="Gene3D" id="3.40.50.300">
    <property type="entry name" value="P-loop containing nucleotide triphosphate hydrolases"/>
    <property type="match status" value="1"/>
</dbReference>
<keyword evidence="8" id="KW-0175">Coiled coil</keyword>
<dbReference type="InterPro" id="IPR025121">
    <property type="entry name" value="GTPase_HflX_N"/>
</dbReference>
<dbReference type="NCBIfam" id="TIGR03156">
    <property type="entry name" value="GTP_HflX"/>
    <property type="match status" value="1"/>
</dbReference>
<feature type="binding site" evidence="6">
    <location>
        <begin position="320"/>
        <end position="323"/>
    </location>
    <ligand>
        <name>GTP</name>
        <dbReference type="ChEBI" id="CHEBI:37565"/>
    </ligand>
</feature>
<dbReference type="Pfam" id="PF13167">
    <property type="entry name" value="GTP-bdg_N"/>
    <property type="match status" value="1"/>
</dbReference>
<dbReference type="AlphaFoldDB" id="A0A9X2W2F6"/>
<dbReference type="InterPro" id="IPR032305">
    <property type="entry name" value="GTP-bd_M"/>
</dbReference>
<dbReference type="PIRSF" id="PIRSF006809">
    <property type="entry name" value="GTP-binding_hflX_prd"/>
    <property type="match status" value="1"/>
</dbReference>
<dbReference type="Pfam" id="PF01926">
    <property type="entry name" value="MMR_HSR1"/>
    <property type="match status" value="1"/>
</dbReference>
<evidence type="ECO:0000313" key="11">
    <source>
        <dbReference type="Proteomes" id="UP001142648"/>
    </source>
</evidence>
<evidence type="ECO:0000256" key="5">
    <source>
        <dbReference type="HAMAP-Rule" id="MF_00900"/>
    </source>
</evidence>
<comment type="caution">
    <text evidence="10">The sequence shown here is derived from an EMBL/GenBank/DDBJ whole genome shotgun (WGS) entry which is preliminary data.</text>
</comment>
<evidence type="ECO:0000256" key="2">
    <source>
        <dbReference type="ARBA" id="ARBA00022741"/>
    </source>
</evidence>
<keyword evidence="2 5" id="KW-0547">Nucleotide-binding</keyword>
<dbReference type="PRINTS" id="PR00326">
    <property type="entry name" value="GTP1OBG"/>
</dbReference>
<feature type="coiled-coil region" evidence="8">
    <location>
        <begin position="157"/>
        <end position="184"/>
    </location>
</feature>
<dbReference type="InterPro" id="IPR027417">
    <property type="entry name" value="P-loop_NTPase"/>
</dbReference>